<comment type="caution">
    <text evidence="2">The sequence shown here is derived from an EMBL/GenBank/DDBJ whole genome shotgun (WGS) entry which is preliminary data.</text>
</comment>
<accession>M5CC46</accession>
<dbReference type="AlphaFoldDB" id="M5CC46"/>
<name>M5CC46_THACB</name>
<dbReference type="Proteomes" id="UP000012065">
    <property type="component" value="Unassembled WGS sequence"/>
</dbReference>
<evidence type="ECO:0000313" key="2">
    <source>
        <dbReference type="EMBL" id="CCO33422.1"/>
    </source>
</evidence>
<reference evidence="2 3" key="1">
    <citation type="journal article" date="2013" name="J. Biotechnol.">
        <title>Establishment and interpretation of the genome sequence of the phytopathogenic fungus Rhizoctonia solani AG1-IB isolate 7/3/14.</title>
        <authorList>
            <person name="Wibberg D.W."/>
            <person name="Jelonek L.J."/>
            <person name="Rupp O.R."/>
            <person name="Hennig M.H."/>
            <person name="Eikmeyer F.E."/>
            <person name="Goesmann A.G."/>
            <person name="Hartmann A.H."/>
            <person name="Borriss R.B."/>
            <person name="Grosch R.G."/>
            <person name="Puehler A.P."/>
            <person name="Schlueter A.S."/>
        </authorList>
    </citation>
    <scope>NUCLEOTIDE SEQUENCE [LARGE SCALE GENOMIC DNA]</scope>
    <source>
        <strain evidence="3">AG1-IB / isolate 7/3/14</strain>
    </source>
</reference>
<protein>
    <submittedName>
        <fullName evidence="2">Uncharacterized protein</fullName>
    </submittedName>
</protein>
<sequence length="220" mass="24497">MADAKSQKPSLALLGSRQGSPRVSAASLESTSYALKTCTQAEYRPDFLWQCKDTSKLDQLHKHLIGKDSSRSQPSAPHQLLEKKTTHLINHLDHWKESMLQEITQAVENTIQRLIPSSAALEPHTTSRKMLITVEDTPRAVSGLSSSGNRDFLVPVKTGDKTEGKEKKTLKLESLEPSRMWKVLHIVLFLLDPLKLLFLGLQNVQSLPESQSALPVPSKM</sequence>
<organism evidence="2 3">
    <name type="scientific">Thanatephorus cucumeris (strain AG1-IB / isolate 7/3/14)</name>
    <name type="common">Lettuce bottom rot fungus</name>
    <name type="synonym">Rhizoctonia solani</name>
    <dbReference type="NCBI Taxonomy" id="1108050"/>
    <lineage>
        <taxon>Eukaryota</taxon>
        <taxon>Fungi</taxon>
        <taxon>Dikarya</taxon>
        <taxon>Basidiomycota</taxon>
        <taxon>Agaricomycotina</taxon>
        <taxon>Agaricomycetes</taxon>
        <taxon>Cantharellales</taxon>
        <taxon>Ceratobasidiaceae</taxon>
        <taxon>Rhizoctonia</taxon>
        <taxon>Rhizoctonia solani AG-1</taxon>
    </lineage>
</organism>
<proteinExistence type="predicted"/>
<dbReference type="HOGENOM" id="CLU_1256797_0_0_1"/>
<evidence type="ECO:0000256" key="1">
    <source>
        <dbReference type="SAM" id="MobiDB-lite"/>
    </source>
</evidence>
<gene>
    <name evidence="2" type="ORF">BN14_07497</name>
</gene>
<evidence type="ECO:0000313" key="3">
    <source>
        <dbReference type="Proteomes" id="UP000012065"/>
    </source>
</evidence>
<feature type="region of interest" description="Disordered" evidence="1">
    <location>
        <begin position="1"/>
        <end position="22"/>
    </location>
</feature>
<dbReference type="EMBL" id="CAOJ01011457">
    <property type="protein sequence ID" value="CCO33422.1"/>
    <property type="molecule type" value="Genomic_DNA"/>
</dbReference>